<comment type="caution">
    <text evidence="6">The sequence shown here is derived from an EMBL/GenBank/DDBJ whole genome shotgun (WGS) entry which is preliminary data.</text>
</comment>
<dbReference type="PANTHER" id="PTHR30055">
    <property type="entry name" value="HTH-TYPE TRANSCRIPTIONAL REGULATOR RUTR"/>
    <property type="match status" value="1"/>
</dbReference>
<dbReference type="InterPro" id="IPR001647">
    <property type="entry name" value="HTH_TetR"/>
</dbReference>
<dbReference type="InterPro" id="IPR009057">
    <property type="entry name" value="Homeodomain-like_sf"/>
</dbReference>
<dbReference type="Pfam" id="PF17931">
    <property type="entry name" value="TetR_C_23"/>
    <property type="match status" value="1"/>
</dbReference>
<evidence type="ECO:0000313" key="6">
    <source>
        <dbReference type="EMBL" id="GEM47814.1"/>
    </source>
</evidence>
<organism evidence="6 7">
    <name type="scientific">Deinococcus cellulosilyticus (strain DSM 18568 / NBRC 106333 / KACC 11606 / 5516J-15)</name>
    <dbReference type="NCBI Taxonomy" id="1223518"/>
    <lineage>
        <taxon>Bacteria</taxon>
        <taxon>Thermotogati</taxon>
        <taxon>Deinococcota</taxon>
        <taxon>Deinococci</taxon>
        <taxon>Deinococcales</taxon>
        <taxon>Deinococcaceae</taxon>
        <taxon>Deinococcus</taxon>
    </lineage>
</organism>
<dbReference type="SUPFAM" id="SSF46689">
    <property type="entry name" value="Homeodomain-like"/>
    <property type="match status" value="1"/>
</dbReference>
<evidence type="ECO:0000256" key="1">
    <source>
        <dbReference type="ARBA" id="ARBA00023015"/>
    </source>
</evidence>
<dbReference type="GO" id="GO:0000976">
    <property type="term" value="F:transcription cis-regulatory region binding"/>
    <property type="evidence" value="ECO:0007669"/>
    <property type="project" value="TreeGrafter"/>
</dbReference>
<evidence type="ECO:0000259" key="5">
    <source>
        <dbReference type="PROSITE" id="PS50977"/>
    </source>
</evidence>
<gene>
    <name evidence="6" type="ORF">DC3_34490</name>
</gene>
<accession>A0A511N4L2</accession>
<reference evidence="6 7" key="1">
    <citation type="submission" date="2019-07" db="EMBL/GenBank/DDBJ databases">
        <title>Whole genome shotgun sequence of Deinococcus cellulosilyticus NBRC 106333.</title>
        <authorList>
            <person name="Hosoyama A."/>
            <person name="Uohara A."/>
            <person name="Ohji S."/>
            <person name="Ichikawa N."/>
        </authorList>
    </citation>
    <scope>NUCLEOTIDE SEQUENCE [LARGE SCALE GENOMIC DNA]</scope>
    <source>
        <strain evidence="6 7">NBRC 106333</strain>
    </source>
</reference>
<keyword evidence="1" id="KW-0805">Transcription regulation</keyword>
<keyword evidence="2 4" id="KW-0238">DNA-binding</keyword>
<keyword evidence="3" id="KW-0804">Transcription</keyword>
<dbReference type="OrthoDB" id="9815924at2"/>
<feature type="DNA-binding region" description="H-T-H motif" evidence="4">
    <location>
        <begin position="39"/>
        <end position="58"/>
    </location>
</feature>
<dbReference type="Proteomes" id="UP000321306">
    <property type="component" value="Unassembled WGS sequence"/>
</dbReference>
<dbReference type="PROSITE" id="PS50977">
    <property type="entry name" value="HTH_TETR_2"/>
    <property type="match status" value="1"/>
</dbReference>
<keyword evidence="7" id="KW-1185">Reference proteome</keyword>
<dbReference type="InterPro" id="IPR023772">
    <property type="entry name" value="DNA-bd_HTH_TetR-type_CS"/>
</dbReference>
<name>A0A511N4L2_DEIC1</name>
<dbReference type="Pfam" id="PF00440">
    <property type="entry name" value="TetR_N"/>
    <property type="match status" value="1"/>
</dbReference>
<dbReference type="GO" id="GO:0003700">
    <property type="term" value="F:DNA-binding transcription factor activity"/>
    <property type="evidence" value="ECO:0007669"/>
    <property type="project" value="TreeGrafter"/>
</dbReference>
<dbReference type="PANTHER" id="PTHR30055:SF234">
    <property type="entry name" value="HTH-TYPE TRANSCRIPTIONAL REGULATOR BETI"/>
    <property type="match status" value="1"/>
</dbReference>
<dbReference type="AlphaFoldDB" id="A0A511N4L2"/>
<evidence type="ECO:0000256" key="4">
    <source>
        <dbReference type="PROSITE-ProRule" id="PRU00335"/>
    </source>
</evidence>
<dbReference type="PRINTS" id="PR00455">
    <property type="entry name" value="HTHTETR"/>
</dbReference>
<protein>
    <submittedName>
        <fullName evidence="6">TetR family transcriptional regulator</fullName>
    </submittedName>
</protein>
<evidence type="ECO:0000313" key="7">
    <source>
        <dbReference type="Proteomes" id="UP000321306"/>
    </source>
</evidence>
<evidence type="ECO:0000256" key="3">
    <source>
        <dbReference type="ARBA" id="ARBA00023163"/>
    </source>
</evidence>
<sequence length="236" mass="27042">MPYHLNMFKSDAGDPSNTRNRILSTALGMFRERGVEAVTMREISKAAGVALGSAYYYFPSKEAIVSAYYEHVQDTHHRLVTEQALKTPLLSERMKILFHTKFDVIQHDKKLLGTIFKYAGEPEHPLSVLGAGTMNIQERGLETIRLVLKDQKLPEDTEKLLVLGLWALQMVFIMHFIYDETENQHTTREMIDQTLDLVAQVLNLSTFPMLRPMIQPFLEQVLTIVQKSQVGPRLNR</sequence>
<dbReference type="InterPro" id="IPR050109">
    <property type="entry name" value="HTH-type_TetR-like_transc_reg"/>
</dbReference>
<dbReference type="InterPro" id="IPR036271">
    <property type="entry name" value="Tet_transcr_reg_TetR-rel_C_sf"/>
</dbReference>
<feature type="domain" description="HTH tetR-type" evidence="5">
    <location>
        <begin position="16"/>
        <end position="76"/>
    </location>
</feature>
<evidence type="ECO:0000256" key="2">
    <source>
        <dbReference type="ARBA" id="ARBA00023125"/>
    </source>
</evidence>
<dbReference type="SUPFAM" id="SSF48498">
    <property type="entry name" value="Tetracyclin repressor-like, C-terminal domain"/>
    <property type="match status" value="1"/>
</dbReference>
<dbReference type="PROSITE" id="PS01081">
    <property type="entry name" value="HTH_TETR_1"/>
    <property type="match status" value="1"/>
</dbReference>
<dbReference type="InterPro" id="IPR041673">
    <property type="entry name" value="TetR_C_23"/>
</dbReference>
<proteinExistence type="predicted"/>
<dbReference type="EMBL" id="BJXB01000015">
    <property type="protein sequence ID" value="GEM47814.1"/>
    <property type="molecule type" value="Genomic_DNA"/>
</dbReference>
<dbReference type="Gene3D" id="1.10.357.10">
    <property type="entry name" value="Tetracycline Repressor, domain 2"/>
    <property type="match status" value="1"/>
</dbReference>